<protein>
    <submittedName>
        <fullName evidence="1">Uncharacterized protein</fullName>
    </submittedName>
</protein>
<comment type="caution">
    <text evidence="1">The sequence shown here is derived from an EMBL/GenBank/DDBJ whole genome shotgun (WGS) entry which is preliminary data.</text>
</comment>
<evidence type="ECO:0000313" key="2">
    <source>
        <dbReference type="Proteomes" id="UP001602119"/>
    </source>
</evidence>
<evidence type="ECO:0000313" key="1">
    <source>
        <dbReference type="EMBL" id="MFF4777540.1"/>
    </source>
</evidence>
<accession>A0ABW6VEJ0</accession>
<proteinExistence type="predicted"/>
<name>A0ABW6VEJ0_MICFU</name>
<sequence>MTTQTRTEWRLGDRAQNLAYGPLAVALYAADLPDEPQLDDLSRLAAQGVARLGGVTRVRELYQEWTALTARVDLDGLSPEEYQRAIRAMWPDATKMDRCVGLAYQRLIWSP</sequence>
<reference evidence="1 2" key="1">
    <citation type="submission" date="2024-10" db="EMBL/GenBank/DDBJ databases">
        <title>The Natural Products Discovery Center: Release of the First 8490 Sequenced Strains for Exploring Actinobacteria Biosynthetic Diversity.</title>
        <authorList>
            <person name="Kalkreuter E."/>
            <person name="Kautsar S.A."/>
            <person name="Yang D."/>
            <person name="Bader C.D."/>
            <person name="Teijaro C.N."/>
            <person name="Fluegel L."/>
            <person name="Davis C.M."/>
            <person name="Simpson J.R."/>
            <person name="Lauterbach L."/>
            <person name="Steele A.D."/>
            <person name="Gui C."/>
            <person name="Meng S."/>
            <person name="Li G."/>
            <person name="Viehrig K."/>
            <person name="Ye F."/>
            <person name="Su P."/>
            <person name="Kiefer A.F."/>
            <person name="Nichols A."/>
            <person name="Cepeda A.J."/>
            <person name="Yan W."/>
            <person name="Fan B."/>
            <person name="Jiang Y."/>
            <person name="Adhikari A."/>
            <person name="Zheng C.-J."/>
            <person name="Schuster L."/>
            <person name="Cowan T.M."/>
            <person name="Smanski M.J."/>
            <person name="Chevrette M.G."/>
            <person name="De Carvalho L.P.S."/>
            <person name="Shen B."/>
        </authorList>
    </citation>
    <scope>NUCLEOTIDE SEQUENCE [LARGE SCALE GENOMIC DNA]</scope>
    <source>
        <strain evidence="1 2">NPDC001281</strain>
    </source>
</reference>
<organism evidence="1 2">
    <name type="scientific">Microtetraspora fusca</name>
    <dbReference type="NCBI Taxonomy" id="1997"/>
    <lineage>
        <taxon>Bacteria</taxon>
        <taxon>Bacillati</taxon>
        <taxon>Actinomycetota</taxon>
        <taxon>Actinomycetes</taxon>
        <taxon>Streptosporangiales</taxon>
        <taxon>Streptosporangiaceae</taxon>
        <taxon>Microtetraspora</taxon>
    </lineage>
</organism>
<dbReference type="EMBL" id="JBIAXI010000024">
    <property type="protein sequence ID" value="MFF4777540.1"/>
    <property type="molecule type" value="Genomic_DNA"/>
</dbReference>
<dbReference type="RefSeq" id="WP_387346005.1">
    <property type="nucleotide sequence ID" value="NZ_JBIAXI010000024.1"/>
</dbReference>
<gene>
    <name evidence="1" type="ORF">ACFY05_32255</name>
</gene>
<dbReference type="Proteomes" id="UP001602119">
    <property type="component" value="Unassembled WGS sequence"/>
</dbReference>
<keyword evidence="2" id="KW-1185">Reference proteome</keyword>